<dbReference type="CDD" id="cd00096">
    <property type="entry name" value="Ig"/>
    <property type="match status" value="2"/>
</dbReference>
<dbReference type="PANTHER" id="PTHR45889">
    <property type="entry name" value="IG-LIKE DOMAIN-CONTAINING PROTEIN"/>
    <property type="match status" value="1"/>
</dbReference>
<keyword evidence="6" id="KW-1185">Reference proteome</keyword>
<comment type="caution">
    <text evidence="5">The sequence shown here is derived from an EMBL/GenBank/DDBJ whole genome shotgun (WGS) entry which is preliminary data.</text>
</comment>
<dbReference type="PROSITE" id="PS50835">
    <property type="entry name" value="IG_LIKE"/>
    <property type="match status" value="4"/>
</dbReference>
<dbReference type="EMBL" id="JAWDGP010003792">
    <property type="protein sequence ID" value="KAK3770657.1"/>
    <property type="molecule type" value="Genomic_DNA"/>
</dbReference>
<dbReference type="Gene3D" id="2.60.40.10">
    <property type="entry name" value="Immunoglobulins"/>
    <property type="match status" value="6"/>
</dbReference>
<feature type="domain" description="Ig-like" evidence="3">
    <location>
        <begin position="210"/>
        <end position="298"/>
    </location>
</feature>
<evidence type="ECO:0000256" key="2">
    <source>
        <dbReference type="SAM" id="MobiDB-lite"/>
    </source>
</evidence>
<sequence length="833" mass="90987">MFLISGQDDAALQFKVQIAGSPGDTKRVVENAATVFQCQGSADSTGQFPTLAWFKDDVEITALDGGPDGTEPYVKTMSGGQKMGLFVDKVKEELDSILKCVGTLNGEEASASLKLVVIPLLVITSSKDQFGYLGEDGMLECKSTGTPEKEWKFANNTDIKPSARYIFNSDTFTIKGLTFEDAGVYKCSVFDFPNNQKDSAEIKFAVVDRPKILNPPTIQPNNPKVGDDVKITCTAEGTPKPTYQFKRGENPVAGNELEIVDEVNGILTLKDISSNSEGEYTCIASNRGGSTEEKTTLDVQIPPLILDMDAVRDTVEEEAVDIKCTVEGDPAPSMLWRKIGDSAPIADVPSGDGPFVETEASTEPDDAQIKRVSKTLRFTKIRPLDAGKYICEATSSAGNANKTVDLRVDYAPHFDTDYKEKLFYGWRGHQANLTCMTSANPLANFKWYIPSGDSDDVGIAQQIQNKVPYTVATVQKFPEYFLSSSSLLININGEDSTVYRDYLCEADNGQTAVQRVTLKEATAPGKPVLSILDSLSTMVEMKVEKPANDGGQPVTSYKYSYYEASDNANKETGVLEGNDIREYPIVFKIKQLKPSTNYVIEISAENRVSEGVAETVQFQTAEVSKPSILTITSPKMGLEPSSYTLMWAKPEDGGSPITKFTIEYQQVRVANMDSTDQWSVADYVSTKTERRTVENNPDALQYKITGLKSSSFYDVSITAENGIGVSSPARRIIKTSAGGADPSTAAEEEDEKEKGMEKGGNEEKPQGSENEEQAKSSTNPGPPDFLYFYKTEVQLRSSKGPDDKSRSRLYGFGFSLSAVQYTCLGLFSYPSSS</sequence>
<dbReference type="SUPFAM" id="SSF48726">
    <property type="entry name" value="Immunoglobulin"/>
    <property type="match status" value="3"/>
</dbReference>
<dbReference type="PANTHER" id="PTHR45889:SF8">
    <property type="entry name" value="IG-LIKE DOMAIN-CONTAINING PROTEIN"/>
    <property type="match status" value="1"/>
</dbReference>
<dbReference type="AlphaFoldDB" id="A0AAE1DHG3"/>
<dbReference type="InterPro" id="IPR036116">
    <property type="entry name" value="FN3_sf"/>
</dbReference>
<keyword evidence="1" id="KW-0677">Repeat</keyword>
<evidence type="ECO:0000313" key="6">
    <source>
        <dbReference type="Proteomes" id="UP001283361"/>
    </source>
</evidence>
<dbReference type="CDD" id="cd00063">
    <property type="entry name" value="FN3"/>
    <property type="match status" value="2"/>
</dbReference>
<dbReference type="SMART" id="SM00409">
    <property type="entry name" value="IG"/>
    <property type="match status" value="5"/>
</dbReference>
<dbReference type="SMART" id="SM00060">
    <property type="entry name" value="FN3"/>
    <property type="match status" value="2"/>
</dbReference>
<dbReference type="InterPro" id="IPR013098">
    <property type="entry name" value="Ig_I-set"/>
</dbReference>
<feature type="domain" description="Fibronectin type-III" evidence="4">
    <location>
        <begin position="523"/>
        <end position="623"/>
    </location>
</feature>
<dbReference type="InterPro" id="IPR036179">
    <property type="entry name" value="Ig-like_dom_sf"/>
</dbReference>
<dbReference type="Pfam" id="PF07679">
    <property type="entry name" value="I-set"/>
    <property type="match status" value="2"/>
</dbReference>
<feature type="domain" description="Ig-like" evidence="3">
    <location>
        <begin position="119"/>
        <end position="203"/>
    </location>
</feature>
<dbReference type="InterPro" id="IPR007110">
    <property type="entry name" value="Ig-like_dom"/>
</dbReference>
<evidence type="ECO:0000256" key="1">
    <source>
        <dbReference type="ARBA" id="ARBA00022737"/>
    </source>
</evidence>
<proteinExistence type="predicted"/>
<dbReference type="SMART" id="SM00408">
    <property type="entry name" value="IGc2"/>
    <property type="match status" value="3"/>
</dbReference>
<evidence type="ECO:0000259" key="4">
    <source>
        <dbReference type="PROSITE" id="PS50853"/>
    </source>
</evidence>
<protein>
    <recommendedName>
        <fullName evidence="7">Neural cell adhesion molecule 1</fullName>
    </recommendedName>
</protein>
<organism evidence="5 6">
    <name type="scientific">Elysia crispata</name>
    <name type="common">lettuce slug</name>
    <dbReference type="NCBI Taxonomy" id="231223"/>
    <lineage>
        <taxon>Eukaryota</taxon>
        <taxon>Metazoa</taxon>
        <taxon>Spiralia</taxon>
        <taxon>Lophotrochozoa</taxon>
        <taxon>Mollusca</taxon>
        <taxon>Gastropoda</taxon>
        <taxon>Heterobranchia</taxon>
        <taxon>Euthyneura</taxon>
        <taxon>Panpulmonata</taxon>
        <taxon>Sacoglossa</taxon>
        <taxon>Placobranchoidea</taxon>
        <taxon>Plakobranchidae</taxon>
        <taxon>Elysia</taxon>
    </lineage>
</organism>
<dbReference type="Pfam" id="PF00041">
    <property type="entry name" value="fn3"/>
    <property type="match status" value="1"/>
</dbReference>
<dbReference type="PROSITE" id="PS50853">
    <property type="entry name" value="FN3"/>
    <property type="match status" value="2"/>
</dbReference>
<dbReference type="InterPro" id="IPR003598">
    <property type="entry name" value="Ig_sub2"/>
</dbReference>
<accession>A0AAE1DHG3</accession>
<gene>
    <name evidence="5" type="ORF">RRG08_037850</name>
</gene>
<dbReference type="InterPro" id="IPR003599">
    <property type="entry name" value="Ig_sub"/>
</dbReference>
<dbReference type="Proteomes" id="UP001283361">
    <property type="component" value="Unassembled WGS sequence"/>
</dbReference>
<dbReference type="SUPFAM" id="SSF49265">
    <property type="entry name" value="Fibronectin type III"/>
    <property type="match status" value="1"/>
</dbReference>
<feature type="region of interest" description="Disordered" evidence="2">
    <location>
        <begin position="735"/>
        <end position="786"/>
    </location>
</feature>
<name>A0AAE1DHG3_9GAST</name>
<evidence type="ECO:0000313" key="5">
    <source>
        <dbReference type="EMBL" id="KAK3770657.1"/>
    </source>
</evidence>
<evidence type="ECO:0000259" key="3">
    <source>
        <dbReference type="PROSITE" id="PS50835"/>
    </source>
</evidence>
<feature type="compositionally biased region" description="Basic and acidic residues" evidence="2">
    <location>
        <begin position="752"/>
        <end position="766"/>
    </location>
</feature>
<feature type="domain" description="Ig-like" evidence="3">
    <location>
        <begin position="302"/>
        <end position="407"/>
    </location>
</feature>
<dbReference type="InterPro" id="IPR003961">
    <property type="entry name" value="FN3_dom"/>
</dbReference>
<reference evidence="5" key="1">
    <citation type="journal article" date="2023" name="G3 (Bethesda)">
        <title>A reference genome for the long-term kleptoplast-retaining sea slug Elysia crispata morphotype clarki.</title>
        <authorList>
            <person name="Eastman K.E."/>
            <person name="Pendleton A.L."/>
            <person name="Shaikh M.A."/>
            <person name="Suttiyut T."/>
            <person name="Ogas R."/>
            <person name="Tomko P."/>
            <person name="Gavelis G."/>
            <person name="Widhalm J.R."/>
            <person name="Wisecaver J.H."/>
        </authorList>
    </citation>
    <scope>NUCLEOTIDE SEQUENCE</scope>
    <source>
        <strain evidence="5">ECLA1</strain>
    </source>
</reference>
<dbReference type="InterPro" id="IPR013783">
    <property type="entry name" value="Ig-like_fold"/>
</dbReference>
<feature type="domain" description="Fibronectin type-III" evidence="4">
    <location>
        <begin position="625"/>
        <end position="739"/>
    </location>
</feature>
<dbReference type="Pfam" id="PF13927">
    <property type="entry name" value="Ig_3"/>
    <property type="match status" value="1"/>
</dbReference>
<evidence type="ECO:0008006" key="7">
    <source>
        <dbReference type="Google" id="ProtNLM"/>
    </source>
</evidence>
<feature type="domain" description="Ig-like" evidence="3">
    <location>
        <begin position="412"/>
        <end position="517"/>
    </location>
</feature>